<evidence type="ECO:0000256" key="1">
    <source>
        <dbReference type="ARBA" id="ARBA00009273"/>
    </source>
</evidence>
<sequence>MANNDAADFDVKIIKWNVVAFWKWIASEEECGICRFEFEACCPDCRLPGESCPMAEGKCHHYFHLHCIQKWIKNVQSKRKCPLCRQDWSYVEDSSEIVL</sequence>
<dbReference type="CDD" id="cd16456">
    <property type="entry name" value="RING-H2_APC11"/>
    <property type="match status" value="1"/>
</dbReference>
<dbReference type="GO" id="GO:0005680">
    <property type="term" value="C:anaphase-promoting complex"/>
    <property type="evidence" value="ECO:0007669"/>
    <property type="project" value="InterPro"/>
</dbReference>
<evidence type="ECO:0000313" key="13">
    <source>
        <dbReference type="Proteomes" id="UP001165289"/>
    </source>
</evidence>
<dbReference type="GO" id="GO:0008270">
    <property type="term" value="F:zinc ion binding"/>
    <property type="evidence" value="ECO:0007669"/>
    <property type="project" value="UniProtKB-KW"/>
</dbReference>
<evidence type="ECO:0000256" key="2">
    <source>
        <dbReference type="ARBA" id="ARBA00013928"/>
    </source>
</evidence>
<dbReference type="SUPFAM" id="SSF57850">
    <property type="entry name" value="RING/U-box"/>
    <property type="match status" value="1"/>
</dbReference>
<evidence type="ECO:0000313" key="12">
    <source>
        <dbReference type="EMBL" id="KAI6657537.1"/>
    </source>
</evidence>
<keyword evidence="7" id="KW-0833">Ubl conjugation pathway</keyword>
<keyword evidence="5 10" id="KW-0863">Zinc-finger</keyword>
<keyword evidence="9" id="KW-0131">Cell cycle</keyword>
<dbReference type="GO" id="GO:0051301">
    <property type="term" value="P:cell division"/>
    <property type="evidence" value="ECO:0007669"/>
    <property type="project" value="UniProtKB-KW"/>
</dbReference>
<dbReference type="InterPro" id="IPR001841">
    <property type="entry name" value="Znf_RING"/>
</dbReference>
<dbReference type="GO" id="GO:0031145">
    <property type="term" value="P:anaphase-promoting complex-dependent catabolic process"/>
    <property type="evidence" value="ECO:0007669"/>
    <property type="project" value="InterPro"/>
</dbReference>
<evidence type="ECO:0000256" key="10">
    <source>
        <dbReference type="PROSITE-ProRule" id="PRU00175"/>
    </source>
</evidence>
<name>A0AAV7K8Y2_9METZ</name>
<keyword evidence="4" id="KW-0479">Metal-binding</keyword>
<feature type="domain" description="RING-type" evidence="11">
    <location>
        <begin position="42"/>
        <end position="85"/>
    </location>
</feature>
<dbReference type="Pfam" id="PF12861">
    <property type="entry name" value="zf-ANAPC11"/>
    <property type="match status" value="1"/>
</dbReference>
<reference evidence="12 13" key="1">
    <citation type="journal article" date="2023" name="BMC Biol.">
        <title>The compact genome of the sponge Oopsacas minuta (Hexactinellida) is lacking key metazoan core genes.</title>
        <authorList>
            <person name="Santini S."/>
            <person name="Schenkelaars Q."/>
            <person name="Jourda C."/>
            <person name="Duchesne M."/>
            <person name="Belahbib H."/>
            <person name="Rocher C."/>
            <person name="Selva M."/>
            <person name="Riesgo A."/>
            <person name="Vervoort M."/>
            <person name="Leys S.P."/>
            <person name="Kodjabachian L."/>
            <person name="Le Bivic A."/>
            <person name="Borchiellini C."/>
            <person name="Claverie J.M."/>
            <person name="Renard E."/>
        </authorList>
    </citation>
    <scope>NUCLEOTIDE SEQUENCE [LARGE SCALE GENOMIC DNA]</scope>
    <source>
        <strain evidence="12">SPO-2</strain>
    </source>
</reference>
<evidence type="ECO:0000256" key="6">
    <source>
        <dbReference type="ARBA" id="ARBA00022776"/>
    </source>
</evidence>
<dbReference type="InterPro" id="IPR013083">
    <property type="entry name" value="Znf_RING/FYVE/PHD"/>
</dbReference>
<organism evidence="12 13">
    <name type="scientific">Oopsacas minuta</name>
    <dbReference type="NCBI Taxonomy" id="111878"/>
    <lineage>
        <taxon>Eukaryota</taxon>
        <taxon>Metazoa</taxon>
        <taxon>Porifera</taxon>
        <taxon>Hexactinellida</taxon>
        <taxon>Hexasterophora</taxon>
        <taxon>Lyssacinosida</taxon>
        <taxon>Leucopsacidae</taxon>
        <taxon>Oopsacas</taxon>
    </lineage>
</organism>
<evidence type="ECO:0000256" key="5">
    <source>
        <dbReference type="ARBA" id="ARBA00022771"/>
    </source>
</evidence>
<comment type="caution">
    <text evidence="12">The sequence shown here is derived from an EMBL/GenBank/DDBJ whole genome shotgun (WGS) entry which is preliminary data.</text>
</comment>
<dbReference type="PANTHER" id="PTHR11210">
    <property type="entry name" value="RING BOX"/>
    <property type="match status" value="1"/>
</dbReference>
<keyword evidence="13" id="KW-1185">Reference proteome</keyword>
<proteinExistence type="inferred from homology"/>
<dbReference type="GO" id="GO:0061630">
    <property type="term" value="F:ubiquitin protein ligase activity"/>
    <property type="evidence" value="ECO:0007669"/>
    <property type="project" value="InterPro"/>
</dbReference>
<keyword evidence="3" id="KW-0132">Cell division</keyword>
<evidence type="ECO:0000256" key="3">
    <source>
        <dbReference type="ARBA" id="ARBA00022618"/>
    </source>
</evidence>
<evidence type="ECO:0000256" key="7">
    <source>
        <dbReference type="ARBA" id="ARBA00022786"/>
    </source>
</evidence>
<dbReference type="PROSITE" id="PS50089">
    <property type="entry name" value="ZF_RING_2"/>
    <property type="match status" value="1"/>
</dbReference>
<dbReference type="Proteomes" id="UP001165289">
    <property type="component" value="Unassembled WGS sequence"/>
</dbReference>
<gene>
    <name evidence="12" type="ORF">LOD99_281</name>
</gene>
<dbReference type="Gene3D" id="3.30.40.10">
    <property type="entry name" value="Zinc/RING finger domain, C3HC4 (zinc finger)"/>
    <property type="match status" value="1"/>
</dbReference>
<dbReference type="InterPro" id="IPR024991">
    <property type="entry name" value="RING-H2_APC11"/>
</dbReference>
<evidence type="ECO:0000256" key="4">
    <source>
        <dbReference type="ARBA" id="ARBA00022723"/>
    </source>
</evidence>
<keyword evidence="8" id="KW-0862">Zinc</keyword>
<dbReference type="InterPro" id="IPR051031">
    <property type="entry name" value="RING-box_E3_Ubiquitin_Ligase"/>
</dbReference>
<evidence type="ECO:0000256" key="9">
    <source>
        <dbReference type="ARBA" id="ARBA00023306"/>
    </source>
</evidence>
<evidence type="ECO:0000256" key="8">
    <source>
        <dbReference type="ARBA" id="ARBA00022833"/>
    </source>
</evidence>
<dbReference type="EMBL" id="JAKMXF010000111">
    <property type="protein sequence ID" value="KAI6657537.1"/>
    <property type="molecule type" value="Genomic_DNA"/>
</dbReference>
<accession>A0AAV7K8Y2</accession>
<comment type="similarity">
    <text evidence="1">Belongs to the RING-box family.</text>
</comment>
<evidence type="ECO:0000259" key="11">
    <source>
        <dbReference type="PROSITE" id="PS50089"/>
    </source>
</evidence>
<dbReference type="GO" id="GO:0097602">
    <property type="term" value="F:cullin family protein binding"/>
    <property type="evidence" value="ECO:0007669"/>
    <property type="project" value="InterPro"/>
</dbReference>
<protein>
    <recommendedName>
        <fullName evidence="2">Anaphase-promoting complex subunit 11</fullName>
    </recommendedName>
</protein>
<dbReference type="AlphaFoldDB" id="A0AAV7K8Y2"/>
<keyword evidence="6" id="KW-0498">Mitosis</keyword>